<dbReference type="Gene3D" id="3.40.50.150">
    <property type="entry name" value="Vaccinia Virus protein VP39"/>
    <property type="match status" value="1"/>
</dbReference>
<dbReference type="GO" id="GO:0032259">
    <property type="term" value="P:methylation"/>
    <property type="evidence" value="ECO:0007669"/>
    <property type="project" value="UniProtKB-KW"/>
</dbReference>
<dbReference type="InterPro" id="IPR029063">
    <property type="entry name" value="SAM-dependent_MTases_sf"/>
</dbReference>
<dbReference type="AlphaFoldDB" id="A0AAX3W5Y2"/>
<sequence>MNNIYDHPDFFESYKKKRQNDLSYNEVVEMPEVKRAMPVIKGKAVLDIGCGMGNLIQYILDYEPARVVGIDQSQNMISECRKHFNNEQVDLHCTNFMDFKCEETFDVIVSSLVLHYIEDFNLCCQKISELLSKDGTLLFTMEHPIQTATMDPEVKKEDSDGVYLRMEHYFDETSRTSYWLDQNVKKYHHTIETIFNNLIQHGLEIQYVKDLGQSEEVFQYFDEKQINKLKQFPPFLMVKAKKQ</sequence>
<evidence type="ECO:0000313" key="2">
    <source>
        <dbReference type="EMBL" id="WHI60602.1"/>
    </source>
</evidence>
<dbReference type="EMBL" id="CP118848">
    <property type="protein sequence ID" value="WHI60602.1"/>
    <property type="molecule type" value="Genomic_DNA"/>
</dbReference>
<accession>A0AAX3W5Y2</accession>
<dbReference type="RefSeq" id="WP_016998455.1">
    <property type="nucleotide sequence ID" value="NZ_CP118848.1"/>
</dbReference>
<feature type="domain" description="Methyltransferase" evidence="1">
    <location>
        <begin position="41"/>
        <end position="156"/>
    </location>
</feature>
<evidence type="ECO:0000313" key="3">
    <source>
        <dbReference type="Proteomes" id="UP001223261"/>
    </source>
</evidence>
<name>A0AAX3W5Y2_MAMLE</name>
<dbReference type="CDD" id="cd02440">
    <property type="entry name" value="AdoMet_MTases"/>
    <property type="match status" value="1"/>
</dbReference>
<protein>
    <submittedName>
        <fullName evidence="2">Class I SAM-dependent methyltransferase</fullName>
    </submittedName>
</protein>
<organism evidence="2 3">
    <name type="scientific">Mammaliicoccus lentus</name>
    <name type="common">Staphylococcus lentus</name>
    <dbReference type="NCBI Taxonomy" id="42858"/>
    <lineage>
        <taxon>Bacteria</taxon>
        <taxon>Bacillati</taxon>
        <taxon>Bacillota</taxon>
        <taxon>Bacilli</taxon>
        <taxon>Bacillales</taxon>
        <taxon>Staphylococcaceae</taxon>
        <taxon>Mammaliicoccus</taxon>
    </lineage>
</organism>
<gene>
    <name evidence="2" type="ORF">PYH69_02945</name>
</gene>
<keyword evidence="2" id="KW-0808">Transferase</keyword>
<dbReference type="InterPro" id="IPR025714">
    <property type="entry name" value="Methyltranfer_dom"/>
</dbReference>
<dbReference type="GO" id="GO:0008757">
    <property type="term" value="F:S-adenosylmethionine-dependent methyltransferase activity"/>
    <property type="evidence" value="ECO:0007669"/>
    <property type="project" value="InterPro"/>
</dbReference>
<evidence type="ECO:0000259" key="1">
    <source>
        <dbReference type="Pfam" id="PF13847"/>
    </source>
</evidence>
<dbReference type="Proteomes" id="UP001223261">
    <property type="component" value="Chromosome"/>
</dbReference>
<dbReference type="PANTHER" id="PTHR43861">
    <property type="entry name" value="TRANS-ACONITATE 2-METHYLTRANSFERASE-RELATED"/>
    <property type="match status" value="1"/>
</dbReference>
<dbReference type="SUPFAM" id="SSF53335">
    <property type="entry name" value="S-adenosyl-L-methionine-dependent methyltransferases"/>
    <property type="match status" value="1"/>
</dbReference>
<keyword evidence="2" id="KW-0489">Methyltransferase</keyword>
<dbReference type="Pfam" id="PF13847">
    <property type="entry name" value="Methyltransf_31"/>
    <property type="match status" value="1"/>
</dbReference>
<proteinExistence type="predicted"/>
<reference evidence="2" key="1">
    <citation type="journal article" date="2023" name="Antibiotics">
        <title>Prevalence and Molecular Characterization of Methicillin-Resistant Staphylococci (MRS) and Mammaliicocci (MRM) in Dromedary Camels from Algeria: First Detection of SCCmec-mecC Hybrid in Methicillin-Resistant Mammaliicoccus lentus.</title>
        <authorList>
            <person name="Belhout C."/>
            <person name="Boyen F."/>
            <person name="Vereecke N."/>
            <person name="Theuns S."/>
            <person name="Taibi N."/>
            <person name="Stegger M."/>
            <person name="de la Fe-Rodriguez P.Y."/>
            <person name="Bouayad L."/>
            <person name="Elgroud R."/>
            <person name="Butaye P."/>
        </authorList>
    </citation>
    <scope>NUCLEOTIDE SEQUENCE</scope>
    <source>
        <strain evidence="2">7048</strain>
    </source>
</reference>